<evidence type="ECO:0000259" key="2">
    <source>
        <dbReference type="Pfam" id="PF01757"/>
    </source>
</evidence>
<dbReference type="PANTHER" id="PTHR23028:SF131">
    <property type="entry name" value="BLR2367 PROTEIN"/>
    <property type="match status" value="1"/>
</dbReference>
<evidence type="ECO:0000313" key="3">
    <source>
        <dbReference type="EMBL" id="BBI91285.1"/>
    </source>
</evidence>
<dbReference type="GO" id="GO:0016020">
    <property type="term" value="C:membrane"/>
    <property type="evidence" value="ECO:0007669"/>
    <property type="project" value="TreeGrafter"/>
</dbReference>
<keyword evidence="3" id="KW-0808">Transferase</keyword>
<dbReference type="AlphaFoldDB" id="A0A455VMS2"/>
<dbReference type="RefSeq" id="WP_149590554.1">
    <property type="nucleotide sequence ID" value="NZ_AP019531.1"/>
</dbReference>
<feature type="transmembrane region" description="Helical" evidence="1">
    <location>
        <begin position="223"/>
        <end position="244"/>
    </location>
</feature>
<keyword evidence="1" id="KW-0812">Transmembrane</keyword>
<dbReference type="Pfam" id="PF01757">
    <property type="entry name" value="Acyl_transf_3"/>
    <property type="match status" value="1"/>
</dbReference>
<protein>
    <submittedName>
        <fullName evidence="3">Acyltransferase family domain-containing protein</fullName>
    </submittedName>
</protein>
<feature type="domain" description="Acyltransferase 3" evidence="2">
    <location>
        <begin position="7"/>
        <end position="332"/>
    </location>
</feature>
<feature type="transmembrane region" description="Helical" evidence="1">
    <location>
        <begin position="250"/>
        <end position="267"/>
    </location>
</feature>
<organism evidence="3 5">
    <name type="scientific">Serratia symbiotica</name>
    <dbReference type="NCBI Taxonomy" id="138074"/>
    <lineage>
        <taxon>Bacteria</taxon>
        <taxon>Pseudomonadati</taxon>
        <taxon>Pseudomonadota</taxon>
        <taxon>Gammaproteobacteria</taxon>
        <taxon>Enterobacterales</taxon>
        <taxon>Yersiniaceae</taxon>
        <taxon>Serratia</taxon>
    </lineage>
</organism>
<keyword evidence="1" id="KW-1133">Transmembrane helix</keyword>
<keyword evidence="1" id="KW-0472">Membrane</keyword>
<feature type="transmembrane region" description="Helical" evidence="1">
    <location>
        <begin position="187"/>
        <end position="211"/>
    </location>
</feature>
<feature type="transmembrane region" description="Helical" evidence="1">
    <location>
        <begin position="84"/>
        <end position="103"/>
    </location>
</feature>
<evidence type="ECO:0000256" key="1">
    <source>
        <dbReference type="SAM" id="Phobius"/>
    </source>
</evidence>
<dbReference type="Proteomes" id="UP000324392">
    <property type="component" value="Chromosome"/>
</dbReference>
<name>A0A455VMS2_9GAMM</name>
<dbReference type="InterPro" id="IPR002656">
    <property type="entry name" value="Acyl_transf_3_dom"/>
</dbReference>
<feature type="transmembrane region" description="Helical" evidence="1">
    <location>
        <begin position="40"/>
        <end position="63"/>
    </location>
</feature>
<sequence>MKSDTIYSVQALRGLAVILVVIFHFREDLSKTYGEVADLLFINGSIGVDLFFMISGFIAYYVYVNENSGLSSSKIFLVKRLCRIIPPYFLVTLMVAGNSVDSWMETLRSMLFLPGDSSSQAPWFGYAKLDVGWTLNYEMLFYVLCATSLLFRSYKFVALTALISAFVFIPYVSLVGTGDWANRHYGLSGYFAIVTNGIMLEFIAGMMIGHLHLGKVQSNHKMLWVMAILFSSTLFALELETGFLRGNGRPGFFISSFLLLFSMVGYECRFGMRIPSLLLMLGSTSYSVYLVHTRAMSIAQKIIYNRIDEPSAGVMVFILSIVLTVIFTYLMYTLVEKRLCSFIRSLIFKRESLESKKTAG</sequence>
<feature type="transmembrane region" description="Helical" evidence="1">
    <location>
        <begin position="156"/>
        <end position="175"/>
    </location>
</feature>
<dbReference type="GO" id="GO:0016747">
    <property type="term" value="F:acyltransferase activity, transferring groups other than amino-acyl groups"/>
    <property type="evidence" value="ECO:0007669"/>
    <property type="project" value="InterPro"/>
</dbReference>
<evidence type="ECO:0000313" key="4">
    <source>
        <dbReference type="EMBL" id="BBI92396.1"/>
    </source>
</evidence>
<gene>
    <name evidence="3" type="primary">exoZ-2</name>
    <name evidence="3" type="ORF">SSYIS1_04020</name>
    <name evidence="4" type="ORF">SSYIS1_20960</name>
</gene>
<feature type="transmembrane region" description="Helical" evidence="1">
    <location>
        <begin position="274"/>
        <end position="292"/>
    </location>
</feature>
<dbReference type="EMBL" id="AP019531">
    <property type="protein sequence ID" value="BBI91285.1"/>
    <property type="molecule type" value="Genomic_DNA"/>
</dbReference>
<dbReference type="GO" id="GO:0000271">
    <property type="term" value="P:polysaccharide biosynthetic process"/>
    <property type="evidence" value="ECO:0007669"/>
    <property type="project" value="TreeGrafter"/>
</dbReference>
<dbReference type="PANTHER" id="PTHR23028">
    <property type="entry name" value="ACETYLTRANSFERASE"/>
    <property type="match status" value="1"/>
</dbReference>
<feature type="transmembrane region" description="Helical" evidence="1">
    <location>
        <begin position="312"/>
        <end position="335"/>
    </location>
</feature>
<dbReference type="EMBL" id="AP019531">
    <property type="protein sequence ID" value="BBI92396.1"/>
    <property type="molecule type" value="Genomic_DNA"/>
</dbReference>
<accession>A0A455VMS2</accession>
<feature type="transmembrane region" description="Helical" evidence="1">
    <location>
        <begin position="7"/>
        <end position="25"/>
    </location>
</feature>
<keyword evidence="3" id="KW-0012">Acyltransferase</keyword>
<dbReference type="InterPro" id="IPR050879">
    <property type="entry name" value="Acyltransferase_3"/>
</dbReference>
<evidence type="ECO:0000313" key="5">
    <source>
        <dbReference type="Proteomes" id="UP000324392"/>
    </source>
</evidence>
<proteinExistence type="predicted"/>
<reference evidence="3 5" key="1">
    <citation type="submission" date="2019-03" db="EMBL/GenBank/DDBJ databases">
        <title>The genome sequence of Candidatus Serratia symbiotica strain IS.</title>
        <authorList>
            <person name="Nikoh N."/>
            <person name="Koga R."/>
            <person name="Oshima K."/>
            <person name="Hattori M."/>
            <person name="Fukatsu T."/>
        </authorList>
    </citation>
    <scope>NUCLEOTIDE SEQUENCE [LARGE SCALE GENOMIC DNA]</scope>
    <source>
        <strain evidence="3 5">IS</strain>
    </source>
</reference>